<name>A0A7I9Y180_9MYCO</name>
<dbReference type="EMBL" id="BLKW01000004">
    <property type="protein sequence ID" value="GFG75821.1"/>
    <property type="molecule type" value="Genomic_DNA"/>
</dbReference>
<evidence type="ECO:0000313" key="1">
    <source>
        <dbReference type="EMBL" id="GFG75821.1"/>
    </source>
</evidence>
<protein>
    <submittedName>
        <fullName evidence="1">Uncharacterized protein</fullName>
    </submittedName>
</protein>
<evidence type="ECO:0000313" key="2">
    <source>
        <dbReference type="Proteomes" id="UP000465361"/>
    </source>
</evidence>
<keyword evidence="2" id="KW-1185">Reference proteome</keyword>
<gene>
    <name evidence="1" type="ORF">MBOT_31860</name>
</gene>
<accession>A0A7I9Y180</accession>
<comment type="caution">
    <text evidence="1">The sequence shown here is derived from an EMBL/GenBank/DDBJ whole genome shotgun (WGS) entry which is preliminary data.</text>
</comment>
<sequence>MLPIDPDADRSRRAWVACPNCDHGVGCQDCLQGRNCPAHWQYLISNHATVVHLQCPSCTHLWSLDTRTRRRVA</sequence>
<reference evidence="1 2" key="1">
    <citation type="journal article" date="2019" name="Emerg. Microbes Infect.">
        <title>Comprehensive subspecies identification of 175 nontuberculous mycobacteria species based on 7547 genomic profiles.</title>
        <authorList>
            <person name="Matsumoto Y."/>
            <person name="Kinjo T."/>
            <person name="Motooka D."/>
            <person name="Nabeya D."/>
            <person name="Jung N."/>
            <person name="Uechi K."/>
            <person name="Horii T."/>
            <person name="Iida T."/>
            <person name="Fujita J."/>
            <person name="Nakamura S."/>
        </authorList>
    </citation>
    <scope>NUCLEOTIDE SEQUENCE [LARGE SCALE GENOMIC DNA]</scope>
    <source>
        <strain evidence="1 2">JCM 17322</strain>
    </source>
</reference>
<proteinExistence type="predicted"/>
<dbReference type="Proteomes" id="UP000465361">
    <property type="component" value="Unassembled WGS sequence"/>
</dbReference>
<dbReference type="AlphaFoldDB" id="A0A7I9Y180"/>
<organism evidence="1 2">
    <name type="scientific">Mycobacterium botniense</name>
    <dbReference type="NCBI Taxonomy" id="84962"/>
    <lineage>
        <taxon>Bacteria</taxon>
        <taxon>Bacillati</taxon>
        <taxon>Actinomycetota</taxon>
        <taxon>Actinomycetes</taxon>
        <taxon>Mycobacteriales</taxon>
        <taxon>Mycobacteriaceae</taxon>
        <taxon>Mycobacterium</taxon>
    </lineage>
</organism>